<dbReference type="SUPFAM" id="SSF46785">
    <property type="entry name" value="Winged helix' DNA-binding domain"/>
    <property type="match status" value="1"/>
</dbReference>
<protein>
    <submittedName>
        <fullName evidence="6">Transcriptional regulator, LysR family</fullName>
    </submittedName>
</protein>
<dbReference type="PANTHER" id="PTHR30537:SF5">
    <property type="entry name" value="HTH-TYPE TRANSCRIPTIONAL ACTIVATOR TTDR-RELATED"/>
    <property type="match status" value="1"/>
</dbReference>
<evidence type="ECO:0000259" key="5">
    <source>
        <dbReference type="PROSITE" id="PS50931"/>
    </source>
</evidence>
<dbReference type="InterPro" id="IPR036388">
    <property type="entry name" value="WH-like_DNA-bd_sf"/>
</dbReference>
<name>A0A3B1A842_9ZZZZ</name>
<dbReference type="Gene3D" id="3.40.190.290">
    <property type="match status" value="1"/>
</dbReference>
<dbReference type="AlphaFoldDB" id="A0A3B1A842"/>
<feature type="domain" description="HTH lysR-type" evidence="5">
    <location>
        <begin position="1"/>
        <end position="58"/>
    </location>
</feature>
<reference evidence="6" key="1">
    <citation type="submission" date="2018-06" db="EMBL/GenBank/DDBJ databases">
        <authorList>
            <person name="Zhirakovskaya E."/>
        </authorList>
    </citation>
    <scope>NUCLEOTIDE SEQUENCE</scope>
</reference>
<dbReference type="Pfam" id="PF00126">
    <property type="entry name" value="HTH_1"/>
    <property type="match status" value="1"/>
</dbReference>
<keyword evidence="3" id="KW-0238">DNA-binding</keyword>
<evidence type="ECO:0000256" key="4">
    <source>
        <dbReference type="ARBA" id="ARBA00023163"/>
    </source>
</evidence>
<dbReference type="InterPro" id="IPR058163">
    <property type="entry name" value="LysR-type_TF_proteobact-type"/>
</dbReference>
<sequence length="301" mass="33860">MDVSSLQLFVEVIQHRSFTDIARIHNIAPSSVSRSITALEKELGIRLFQRSTRKLEPTEAGMVYFNRVKVIIDDLQSARQIAADLTEQPSGTLRITAATVFGGIQIVPLLPKLAEKYPALTIDLNLTDSYLDLIDERIDVAIRLGTLQDSNYIAKRLAKMKFYICASPTYIAQHGTPETPHDISNHKCLVFPISGFNSNWLLKDTQQKIVEVKTNNNVVITNSNAIKQCTLFGMGLSLLPDWLVKDDISKGNLVQLFTEYDVTTTNYDSSVWLVYPSKEYLPLKSRVFIDMLSERFLQSAG</sequence>
<dbReference type="EMBL" id="UOFS01000050">
    <property type="protein sequence ID" value="VAX01889.1"/>
    <property type="molecule type" value="Genomic_DNA"/>
</dbReference>
<evidence type="ECO:0000256" key="2">
    <source>
        <dbReference type="ARBA" id="ARBA00023015"/>
    </source>
</evidence>
<dbReference type="GO" id="GO:0003700">
    <property type="term" value="F:DNA-binding transcription factor activity"/>
    <property type="evidence" value="ECO:0007669"/>
    <property type="project" value="InterPro"/>
</dbReference>
<keyword evidence="2" id="KW-0805">Transcription regulation</keyword>
<dbReference type="SUPFAM" id="SSF53850">
    <property type="entry name" value="Periplasmic binding protein-like II"/>
    <property type="match status" value="1"/>
</dbReference>
<dbReference type="FunFam" id="1.10.10.10:FF:000001">
    <property type="entry name" value="LysR family transcriptional regulator"/>
    <property type="match status" value="1"/>
</dbReference>
<comment type="similarity">
    <text evidence="1">Belongs to the LysR transcriptional regulatory family.</text>
</comment>
<dbReference type="InterPro" id="IPR036390">
    <property type="entry name" value="WH_DNA-bd_sf"/>
</dbReference>
<dbReference type="Gene3D" id="1.10.10.10">
    <property type="entry name" value="Winged helix-like DNA-binding domain superfamily/Winged helix DNA-binding domain"/>
    <property type="match status" value="1"/>
</dbReference>
<accession>A0A3B1A842</accession>
<keyword evidence="4" id="KW-0804">Transcription</keyword>
<evidence type="ECO:0000256" key="1">
    <source>
        <dbReference type="ARBA" id="ARBA00009437"/>
    </source>
</evidence>
<dbReference type="PROSITE" id="PS50931">
    <property type="entry name" value="HTH_LYSR"/>
    <property type="match status" value="1"/>
</dbReference>
<dbReference type="GO" id="GO:0003677">
    <property type="term" value="F:DNA binding"/>
    <property type="evidence" value="ECO:0007669"/>
    <property type="project" value="UniProtKB-KW"/>
</dbReference>
<evidence type="ECO:0000256" key="3">
    <source>
        <dbReference type="ARBA" id="ARBA00023125"/>
    </source>
</evidence>
<gene>
    <name evidence="6" type="ORF">MNBD_GAMMA22-193</name>
</gene>
<evidence type="ECO:0000313" key="6">
    <source>
        <dbReference type="EMBL" id="VAX01889.1"/>
    </source>
</evidence>
<dbReference type="Pfam" id="PF03466">
    <property type="entry name" value="LysR_substrate"/>
    <property type="match status" value="1"/>
</dbReference>
<proteinExistence type="inferred from homology"/>
<dbReference type="InterPro" id="IPR000847">
    <property type="entry name" value="LysR_HTH_N"/>
</dbReference>
<dbReference type="CDD" id="cd08422">
    <property type="entry name" value="PBP2_CrgA_like"/>
    <property type="match status" value="1"/>
</dbReference>
<dbReference type="PANTHER" id="PTHR30537">
    <property type="entry name" value="HTH-TYPE TRANSCRIPTIONAL REGULATOR"/>
    <property type="match status" value="1"/>
</dbReference>
<organism evidence="6">
    <name type="scientific">hydrothermal vent metagenome</name>
    <dbReference type="NCBI Taxonomy" id="652676"/>
    <lineage>
        <taxon>unclassified sequences</taxon>
        <taxon>metagenomes</taxon>
        <taxon>ecological metagenomes</taxon>
    </lineage>
</organism>
<dbReference type="InterPro" id="IPR005119">
    <property type="entry name" value="LysR_subst-bd"/>
</dbReference>